<dbReference type="Pfam" id="PF25062">
    <property type="entry name" value="ARM_TT21_N"/>
    <property type="match status" value="1"/>
</dbReference>
<evidence type="ECO:0000313" key="10">
    <source>
        <dbReference type="EMBL" id="KAL3094736.1"/>
    </source>
</evidence>
<name>A0ABD2JVT2_HETSC</name>
<dbReference type="EMBL" id="JBICCN010000086">
    <property type="protein sequence ID" value="KAL3094736.1"/>
    <property type="molecule type" value="Genomic_DNA"/>
</dbReference>
<dbReference type="Pfam" id="PF25058">
    <property type="entry name" value="ARM_TT21"/>
    <property type="match status" value="1"/>
</dbReference>
<feature type="domain" description="Tetratricopeptide repeat protein 21A/21B second ARM" evidence="5">
    <location>
        <begin position="282"/>
        <end position="555"/>
    </location>
</feature>
<gene>
    <name evidence="10" type="ORF">niasHS_006031</name>
</gene>
<feature type="domain" description="Tetratricopeptide repeat protein 21A/21B N-terminal ARM repeat" evidence="6">
    <location>
        <begin position="9"/>
        <end position="244"/>
    </location>
</feature>
<accession>A0ABD2JVT2</accession>
<keyword evidence="2" id="KW-0677">Repeat</keyword>
<keyword evidence="3 4" id="KW-0802">TPR repeat</keyword>
<dbReference type="InterPro" id="IPR056832">
    <property type="entry name" value="ARM_TT21_2nd"/>
</dbReference>
<protein>
    <recommendedName>
        <fullName evidence="12">Tetratricopeptide repeat protein 21B</fullName>
    </recommendedName>
</protein>
<comment type="caution">
    <text evidence="10">The sequence shown here is derived from an EMBL/GenBank/DDBJ whole genome shotgun (WGS) entry which is preliminary data.</text>
</comment>
<dbReference type="Proteomes" id="UP001620645">
    <property type="component" value="Unassembled WGS sequence"/>
</dbReference>
<feature type="domain" description="Tetratricopeptide repeat protein 21A/21B fifth ARM repeats" evidence="8">
    <location>
        <begin position="965"/>
        <end position="1080"/>
    </location>
</feature>
<feature type="repeat" description="TPR" evidence="4">
    <location>
        <begin position="964"/>
        <end position="997"/>
    </location>
</feature>
<evidence type="ECO:0000259" key="8">
    <source>
        <dbReference type="Pfam" id="PF25064"/>
    </source>
</evidence>
<evidence type="ECO:0000313" key="11">
    <source>
        <dbReference type="Proteomes" id="UP001620645"/>
    </source>
</evidence>
<reference evidence="10 11" key="1">
    <citation type="submission" date="2024-10" db="EMBL/GenBank/DDBJ databases">
        <authorList>
            <person name="Kim D."/>
        </authorList>
    </citation>
    <scope>NUCLEOTIDE SEQUENCE [LARGE SCALE GENOMIC DNA]</scope>
    <source>
        <strain evidence="10">Taebaek</strain>
    </source>
</reference>
<dbReference type="Pfam" id="PF13181">
    <property type="entry name" value="TPR_8"/>
    <property type="match status" value="1"/>
</dbReference>
<dbReference type="SMART" id="SM00028">
    <property type="entry name" value="TPR"/>
    <property type="match status" value="13"/>
</dbReference>
<dbReference type="InterPro" id="IPR056835">
    <property type="entry name" value="ARM_TT21_5th"/>
</dbReference>
<dbReference type="Gene3D" id="1.25.40.10">
    <property type="entry name" value="Tetratricopeptide repeat domain"/>
    <property type="match status" value="4"/>
</dbReference>
<dbReference type="InterPro" id="IPR011990">
    <property type="entry name" value="TPR-like_helical_dom_sf"/>
</dbReference>
<evidence type="ECO:0000259" key="6">
    <source>
        <dbReference type="Pfam" id="PF25062"/>
    </source>
</evidence>
<dbReference type="InterPro" id="IPR056834">
    <property type="entry name" value="ARM_TT21_C"/>
</dbReference>
<dbReference type="FunFam" id="1.25.40.10:FF:000219">
    <property type="entry name" value="Tetratricopeptide repeat domain 21B"/>
    <property type="match status" value="1"/>
</dbReference>
<dbReference type="Pfam" id="PF25063">
    <property type="entry name" value="ARM_TT21_C"/>
    <property type="match status" value="1"/>
</dbReference>
<dbReference type="Pfam" id="PF25060">
    <property type="entry name" value="ARM_TT21_2nd"/>
    <property type="match status" value="1"/>
</dbReference>
<dbReference type="PANTHER" id="PTHR14699">
    <property type="entry name" value="STI2 PROTEIN-RELATED"/>
    <property type="match status" value="1"/>
</dbReference>
<feature type="domain" description="Tetratricopeptide repeat protein 21A/21B fourth ARM" evidence="9">
    <location>
        <begin position="766"/>
        <end position="923"/>
    </location>
</feature>
<feature type="repeat" description="TPR" evidence="4">
    <location>
        <begin position="730"/>
        <end position="763"/>
    </location>
</feature>
<dbReference type="InterPro" id="IPR056833">
    <property type="entry name" value="ARM_TT21_N"/>
</dbReference>
<evidence type="ECO:0000256" key="1">
    <source>
        <dbReference type="ARBA" id="ARBA00010935"/>
    </source>
</evidence>
<organism evidence="10 11">
    <name type="scientific">Heterodera schachtii</name>
    <name type="common">Sugarbeet cyst nematode worm</name>
    <name type="synonym">Tylenchus schachtii</name>
    <dbReference type="NCBI Taxonomy" id="97005"/>
    <lineage>
        <taxon>Eukaryota</taxon>
        <taxon>Metazoa</taxon>
        <taxon>Ecdysozoa</taxon>
        <taxon>Nematoda</taxon>
        <taxon>Chromadorea</taxon>
        <taxon>Rhabditida</taxon>
        <taxon>Tylenchina</taxon>
        <taxon>Tylenchomorpha</taxon>
        <taxon>Tylenchoidea</taxon>
        <taxon>Heteroderidae</taxon>
        <taxon>Heteroderinae</taxon>
        <taxon>Heterodera</taxon>
    </lineage>
</organism>
<dbReference type="PANTHER" id="PTHR14699:SF0">
    <property type="entry name" value="TETRATRICOPEPTIDE REPEAT PROTEIN 21 HOMOLOG"/>
    <property type="match status" value="1"/>
</dbReference>
<comment type="similarity">
    <text evidence="1">Belongs to the TTC21 family.</text>
</comment>
<evidence type="ECO:0000259" key="5">
    <source>
        <dbReference type="Pfam" id="PF25060"/>
    </source>
</evidence>
<feature type="domain" description="Tetratricopeptide repeat protein 21A/21B C-terminal ARM" evidence="7">
    <location>
        <begin position="1113"/>
        <end position="1326"/>
    </location>
</feature>
<evidence type="ECO:0008006" key="12">
    <source>
        <dbReference type="Google" id="ProtNLM"/>
    </source>
</evidence>
<proteinExistence type="inferred from homology"/>
<keyword evidence="11" id="KW-1185">Reference proteome</keyword>
<dbReference type="InterPro" id="IPR056836">
    <property type="entry name" value="ARM_TT21_4th"/>
</dbReference>
<evidence type="ECO:0000259" key="7">
    <source>
        <dbReference type="Pfam" id="PF25063"/>
    </source>
</evidence>
<dbReference type="Pfam" id="PF25064">
    <property type="entry name" value="ARM_TT21_5th"/>
    <property type="match status" value="1"/>
</dbReference>
<dbReference type="InterPro" id="IPR040364">
    <property type="entry name" value="TTC21A/TTC21B"/>
</dbReference>
<evidence type="ECO:0000259" key="9">
    <source>
        <dbReference type="Pfam" id="PF25068"/>
    </source>
</evidence>
<sequence length="1331" mass="150067">MSEQSLSLINYWIRECFFGTALCQIDEELSRSSSTSEPHHHHQCQLKLLKAFCAVQLGRSAEGIRQLRALLKDSSASEFKLALLHGLRIAHLSEQNIDRETVSDLERQIHLALAQQCSDGCAFVAANLLLLNAQFDKARSLVDKLSTAQSNAKFLTLRGWLELLSGSGEKSGGHSVANDLFDRAIALDKNLDAYLGKAKLMEMKQNAVQMQAVLSALLNVNASVLPAYLEMAKGAAMARSWEAAAELCQRASLIQSDCIPALLLDFVLTTLIHGEMSTGETVLRDLVEALIKTEGSNQRKLIEIGTILCSVMIDRETITEQAKKLTDRAIGLGKKSQAMTLKSRLLLAEGDRGQAMQMALMAVKMVSEESGEEGDESAVLALIRAQLEDANGQSCKEAAQQLNFLRETRPKITEDAHFHFLCALLALRERKSDSEAFGHLRNCVDIHFDAHHCAGSNTFSVSQLAKLNITFCVELCELLLEMTSTVSAAPKECERVLTAVRENCAGLTKPTFLLAKAKLAMDDNAAAEQLLRICVDKNSDNSEAYLLLAQIHVQKNDLDEASKLLDIGLGFNFRVREHPLYFLIKARLEKRAHRVEASLDLLRNALELFSKNQLQLALAESDRIGITLELIDSLQMLNRIEEADQCMNEAVERYRGKPSEEQQLVLMSAQLKLQRGNVDGALKALQAVRPDQPNYRSARIKMAQLYLEVKHDKHKFALCYRDLLEQDPSPQTFELLGDAYMSIQEPEMAIEAYETAMRRAPKDHQLAEKIGNAYVKCHLYNKAITFYEAAVKSGRHNLRIRFAEQLFQLGNLEKCKKVLKEMLEEQGEPTEIAPMREHVAYLMLMSRLHIEQNDLEQSCKDLQRARQLQLKVIARGTVASTRDGIVNMAEEKQLAANICQQIAEMHANKRDWNKSIELFKEAIGHNEKDVKSQISLATIYGLMGKSQLCNQQCQQVLAIDPNNNDATLLLADLMYQRNEGEEAMKHFAQLLERNPNHYHALARYIELGWRQGSIELGEKMLRNGLENNPRATVDAGFNYCKGLIEWYIGEPNSALQAFSRARRDLEWGERALYNMIEICLNPDNEIMGADLGEQQQQLSPEDAHEANESYKAADRFFKELRHKSMMDRRYKLMENFILLANPNKANTQKALANFTELCRTEGMTEGDANLSAGAILGTARALLMLKQTPKAKAQLKRMLGHAWNLEEAEYLQQCWLLLADIYIDQAKNDQAVAILRSILQHNASCSKAYEYMGLVCEKEQKHADAAANYEAAWNVRKRRNPSIGYKLAYNYFKCHRLFECIEVCHAVLKQYPTYPKIKKEILDKARANIRM</sequence>
<dbReference type="PROSITE" id="PS50005">
    <property type="entry name" value="TPR"/>
    <property type="match status" value="2"/>
</dbReference>
<dbReference type="Pfam" id="PF25068">
    <property type="entry name" value="ARM_TT21_4th"/>
    <property type="match status" value="1"/>
</dbReference>
<dbReference type="InterPro" id="IPR019734">
    <property type="entry name" value="TPR_rpt"/>
</dbReference>
<evidence type="ECO:0000256" key="3">
    <source>
        <dbReference type="ARBA" id="ARBA00022803"/>
    </source>
</evidence>
<evidence type="ECO:0000256" key="4">
    <source>
        <dbReference type="PROSITE-ProRule" id="PRU00339"/>
    </source>
</evidence>
<dbReference type="SUPFAM" id="SSF48452">
    <property type="entry name" value="TPR-like"/>
    <property type="match status" value="4"/>
</dbReference>
<evidence type="ECO:0000256" key="2">
    <source>
        <dbReference type="ARBA" id="ARBA00022737"/>
    </source>
</evidence>